<evidence type="ECO:0000313" key="2">
    <source>
        <dbReference type="Proteomes" id="UP000218432"/>
    </source>
</evidence>
<evidence type="ECO:0000313" key="1">
    <source>
        <dbReference type="EMBL" id="BAX59782.1"/>
    </source>
</evidence>
<gene>
    <name evidence="1" type="ORF">BSFP_026260</name>
</gene>
<proteinExistence type="predicted"/>
<protein>
    <submittedName>
        <fullName evidence="1">Uncharacterized protein</fullName>
    </submittedName>
</protein>
<dbReference type="EMBL" id="AP018111">
    <property type="protein sequence ID" value="BAX59782.1"/>
    <property type="molecule type" value="Genomic_DNA"/>
</dbReference>
<dbReference type="Proteomes" id="UP000218432">
    <property type="component" value="Chromosome 1"/>
</dbReference>
<dbReference type="AlphaFoldDB" id="A0A1Y1BIN4"/>
<reference evidence="1 2" key="1">
    <citation type="journal article" date="2017" name="Genome Announc.">
        <title>Complete Genome Sequence of Burkholderia stabilis FERMP-21014.</title>
        <authorList>
            <person name="Konishi K."/>
            <person name="Kumagai T."/>
            <person name="Sakasegawa S."/>
            <person name="Tamura T."/>
        </authorList>
    </citation>
    <scope>NUCLEOTIDE SEQUENCE [LARGE SCALE GENOMIC DNA]</scope>
    <source>
        <strain evidence="1 2">FERMP-21014</strain>
    </source>
</reference>
<organism evidence="1 2">
    <name type="scientific">Burkholderia stabilis</name>
    <dbReference type="NCBI Taxonomy" id="95485"/>
    <lineage>
        <taxon>Bacteria</taxon>
        <taxon>Pseudomonadati</taxon>
        <taxon>Pseudomonadota</taxon>
        <taxon>Betaproteobacteria</taxon>
        <taxon>Burkholderiales</taxon>
        <taxon>Burkholderiaceae</taxon>
        <taxon>Burkholderia</taxon>
        <taxon>Burkholderia cepacia complex</taxon>
    </lineage>
</organism>
<accession>A0A1Y1BIN4</accession>
<name>A0A1Y1BIN4_9BURK</name>
<sequence length="38" mass="4050">MRPARPLHDNPAALHPPGFLLRGAVAHDRATGSPHDSL</sequence>